<organism evidence="1">
    <name type="scientific">Caulerpa manorensis</name>
    <dbReference type="NCBI Taxonomy" id="717648"/>
    <lineage>
        <taxon>Eukaryota</taxon>
        <taxon>Viridiplantae</taxon>
        <taxon>Chlorophyta</taxon>
        <taxon>core chlorophytes</taxon>
        <taxon>Ulvophyceae</taxon>
        <taxon>TCBD clade</taxon>
        <taxon>Bryopsidales</taxon>
        <taxon>Halimedineae</taxon>
        <taxon>Caulerpaceae</taxon>
        <taxon>Caulerpa</taxon>
    </lineage>
</organism>
<keyword evidence="1" id="KW-0150">Chloroplast</keyword>
<accession>A0A2P0QJ35</accession>
<evidence type="ECO:0000313" key="1">
    <source>
        <dbReference type="EMBL" id="ARO74489.1"/>
    </source>
</evidence>
<geneLocation type="chloroplast" evidence="1"/>
<gene>
    <name evidence="1" type="primary">orf187</name>
</gene>
<proteinExistence type="predicted"/>
<dbReference type="GeneID" id="36489826"/>
<sequence length="187" mass="22703">MAYYSVSQINEFYNLLEIKGLRIFPDWWDGPKWKYLYFAWFQLNSPGPYFVYTRFYYNALKFRDSLETKEIIRSQNWENLESLPQYEEFYQEFDELTEAVAKEEIYKEEGFYVDSDYYLDDDFLLSDFAKFKWDFQTILLFLIFLGLFDEALEFISNSMEKDQVKGDPRVFLEENVAFFNSRLGDSV</sequence>
<dbReference type="AlphaFoldDB" id="A0A2P0QJ35"/>
<dbReference type="EMBL" id="KY819068">
    <property type="protein sequence ID" value="ARO74489.1"/>
    <property type="molecule type" value="Genomic_DNA"/>
</dbReference>
<dbReference type="RefSeq" id="YP_009472824.1">
    <property type="nucleotide sequence ID" value="NC_037367.1"/>
</dbReference>
<reference evidence="1" key="1">
    <citation type="submission" date="2017-03" db="EMBL/GenBank/DDBJ databases">
        <title>Chloroplast genome evolution in siphonous green algae.</title>
        <authorList>
            <person name="Cremen M.C."/>
            <person name="Marcelino V.R."/>
            <person name="Verbruggen H."/>
        </authorList>
    </citation>
    <scope>NUCLEOTIDE SEQUENCE</scope>
</reference>
<protein>
    <submittedName>
        <fullName evidence="1">Uncharacterized protein</fullName>
    </submittedName>
</protein>
<name>A0A2P0QJ35_9CHLO</name>
<keyword evidence="1" id="KW-0934">Plastid</keyword>